<evidence type="ECO:0000256" key="2">
    <source>
        <dbReference type="ARBA" id="ARBA00022692"/>
    </source>
</evidence>
<evidence type="ECO:0000256" key="5">
    <source>
        <dbReference type="SAM" id="Phobius"/>
    </source>
</evidence>
<dbReference type="RefSeq" id="XP_001801655.1">
    <property type="nucleotide sequence ID" value="XM_001801603.1"/>
</dbReference>
<feature type="transmembrane region" description="Helical" evidence="5">
    <location>
        <begin position="334"/>
        <end position="354"/>
    </location>
</feature>
<gene>
    <name evidence="7" type="ORF">JI435_114120</name>
</gene>
<keyword evidence="3 5" id="KW-1133">Transmembrane helix</keyword>
<feature type="transmembrane region" description="Helical" evidence="5">
    <location>
        <begin position="302"/>
        <end position="322"/>
    </location>
</feature>
<dbReference type="KEGG" id="pno:SNOG_11412"/>
<dbReference type="Proteomes" id="UP000663193">
    <property type="component" value="Chromosome 14"/>
</dbReference>
<dbReference type="GO" id="GO:0016020">
    <property type="term" value="C:membrane"/>
    <property type="evidence" value="ECO:0007669"/>
    <property type="project" value="UniProtKB-SubCell"/>
</dbReference>
<keyword evidence="4 5" id="KW-0472">Membrane</keyword>
<feature type="transmembrane region" description="Helical" evidence="5">
    <location>
        <begin position="35"/>
        <end position="54"/>
    </location>
</feature>
<dbReference type="Pfam" id="PF13813">
    <property type="entry name" value="MBOAT_2"/>
    <property type="match status" value="1"/>
</dbReference>
<dbReference type="AlphaFoldDB" id="A0A7U2I5M2"/>
<dbReference type="EMBL" id="CP069036">
    <property type="protein sequence ID" value="QRD02675.1"/>
    <property type="molecule type" value="Genomic_DNA"/>
</dbReference>
<reference evidence="8" key="1">
    <citation type="journal article" date="2021" name="BMC Genomics">
        <title>Chromosome-level genome assembly and manually-curated proteome of model necrotroph Parastagonospora nodorum Sn15 reveals a genome-wide trove of candidate effector homologs, and redundancy of virulence-related functions within an accessory chromosome.</title>
        <authorList>
            <person name="Bertazzoni S."/>
            <person name="Jones D.A.B."/>
            <person name="Phan H.T."/>
            <person name="Tan K.-C."/>
            <person name="Hane J.K."/>
        </authorList>
    </citation>
    <scope>NUCLEOTIDE SEQUENCE [LARGE SCALE GENOMIC DNA]</scope>
    <source>
        <strain evidence="8">SN15 / ATCC MYA-4574 / FGSC 10173)</strain>
    </source>
</reference>
<protein>
    <recommendedName>
        <fullName evidence="6">Wax synthase domain-containing protein</fullName>
    </recommendedName>
</protein>
<comment type="subcellular location">
    <subcellularLocation>
        <location evidence="1">Membrane</location>
        <topology evidence="1">Multi-pass membrane protein</topology>
    </subcellularLocation>
</comment>
<organism evidence="7 8">
    <name type="scientific">Phaeosphaeria nodorum (strain SN15 / ATCC MYA-4574 / FGSC 10173)</name>
    <name type="common">Glume blotch fungus</name>
    <name type="synonym">Parastagonospora nodorum</name>
    <dbReference type="NCBI Taxonomy" id="321614"/>
    <lineage>
        <taxon>Eukaryota</taxon>
        <taxon>Fungi</taxon>
        <taxon>Dikarya</taxon>
        <taxon>Ascomycota</taxon>
        <taxon>Pezizomycotina</taxon>
        <taxon>Dothideomycetes</taxon>
        <taxon>Pleosporomycetidae</taxon>
        <taxon>Pleosporales</taxon>
        <taxon>Pleosporineae</taxon>
        <taxon>Phaeosphaeriaceae</taxon>
        <taxon>Parastagonospora</taxon>
    </lineage>
</organism>
<feature type="domain" description="Wax synthase" evidence="6">
    <location>
        <begin position="252"/>
        <end position="330"/>
    </location>
</feature>
<evidence type="ECO:0000256" key="1">
    <source>
        <dbReference type="ARBA" id="ARBA00004141"/>
    </source>
</evidence>
<accession>A0A7U2I5M2</accession>
<name>A0A7U2I5M2_PHANO</name>
<keyword evidence="8" id="KW-1185">Reference proteome</keyword>
<evidence type="ECO:0000256" key="3">
    <source>
        <dbReference type="ARBA" id="ARBA00022989"/>
    </source>
</evidence>
<dbReference type="InterPro" id="IPR032805">
    <property type="entry name" value="Wax_synthase_dom"/>
</dbReference>
<evidence type="ECO:0000313" key="7">
    <source>
        <dbReference type="EMBL" id="QRD02675.1"/>
    </source>
</evidence>
<proteinExistence type="predicted"/>
<dbReference type="OrthoDB" id="1077582at2759"/>
<evidence type="ECO:0000259" key="6">
    <source>
        <dbReference type="Pfam" id="PF13813"/>
    </source>
</evidence>
<sequence>MVQIVWADPVFAAHRLYESCIPDAFDNPFFSITRVWRPALSALIAFAYALYILAYPPKYKKLSILTLSIPVCYAFCYSQDIAPSFTVCDTFTRFLYIWLAHVSLEVTILEWSPPVTKENPGTWKTRIASAYKVLFARENRRDVLNSKSKHGYSRAQFVGIHAMKAIGLYILQNAWYTFTWYYLIREPVHGADKAIFFRRLPESFNADELWASFDNVVHWCVVNMFLYEAYHSVFAVLFVGLGLDQPAEWSMSLFGHISEAYTVRRYWGKHWHNYIYASFNGHTQIVTRKWLRMRRGRTSTRLVENTMVFAMSGLMHSAVRFVQDPGASDCMVITLWYIGQMVPIVIEGIVVVYWQDLKEKFEVKENKWLTRFERTVGYVWVIGFNMWSITKYIHTRNEWAQVAMKRQYAEALEAWNITQANAMQGLQAVEGKVEL</sequence>
<evidence type="ECO:0000313" key="8">
    <source>
        <dbReference type="Proteomes" id="UP000663193"/>
    </source>
</evidence>
<dbReference type="VEuPathDB" id="FungiDB:JI435_114120"/>
<keyword evidence="2 5" id="KW-0812">Transmembrane</keyword>
<evidence type="ECO:0000256" key="4">
    <source>
        <dbReference type="ARBA" id="ARBA00023136"/>
    </source>
</evidence>